<dbReference type="NCBIfam" id="TIGR01221">
    <property type="entry name" value="rmlC"/>
    <property type="match status" value="1"/>
</dbReference>
<dbReference type="RefSeq" id="WP_236457981.1">
    <property type="nucleotide sequence ID" value="NZ_CBCSGE010000008.1"/>
</dbReference>
<dbReference type="InterPro" id="IPR014710">
    <property type="entry name" value="RmlC-like_jellyroll"/>
</dbReference>
<evidence type="ECO:0000313" key="6">
    <source>
        <dbReference type="EMBL" id="MFB9097776.1"/>
    </source>
</evidence>
<keyword evidence="7" id="KW-1185">Reference proteome</keyword>
<evidence type="ECO:0000256" key="5">
    <source>
        <dbReference type="RuleBase" id="RU364069"/>
    </source>
</evidence>
<reference evidence="6 7" key="1">
    <citation type="submission" date="2024-09" db="EMBL/GenBank/DDBJ databases">
        <authorList>
            <person name="Sun Q."/>
            <person name="Mori K."/>
        </authorList>
    </citation>
    <scope>NUCLEOTIDE SEQUENCE [LARGE SCALE GENOMIC DNA]</scope>
    <source>
        <strain evidence="6 7">CECT 7955</strain>
    </source>
</reference>
<dbReference type="EMBL" id="JBHMEY010000066">
    <property type="protein sequence ID" value="MFB9097776.1"/>
    <property type="molecule type" value="Genomic_DNA"/>
</dbReference>
<keyword evidence="5 6" id="KW-0413">Isomerase</keyword>
<evidence type="ECO:0000256" key="4">
    <source>
        <dbReference type="ARBA" id="ARBA00019595"/>
    </source>
</evidence>
<name>A0ABV5GR41_9FLAO</name>
<dbReference type="Gene3D" id="2.60.120.10">
    <property type="entry name" value="Jelly Rolls"/>
    <property type="match status" value="1"/>
</dbReference>
<comment type="similarity">
    <text evidence="5">Belongs to the dTDP-4-dehydrorhamnose 3,5-epimerase family.</text>
</comment>
<accession>A0ABV5GR41</accession>
<proteinExistence type="inferred from homology"/>
<dbReference type="EC" id="5.1.3.13" evidence="3 5"/>
<evidence type="ECO:0000256" key="1">
    <source>
        <dbReference type="ARBA" id="ARBA00001298"/>
    </source>
</evidence>
<evidence type="ECO:0000256" key="2">
    <source>
        <dbReference type="ARBA" id="ARBA00001997"/>
    </source>
</evidence>
<comment type="catalytic activity">
    <reaction evidence="1 5">
        <text>dTDP-4-dehydro-6-deoxy-alpha-D-glucose = dTDP-4-dehydro-beta-L-rhamnose</text>
        <dbReference type="Rhea" id="RHEA:16969"/>
        <dbReference type="ChEBI" id="CHEBI:57649"/>
        <dbReference type="ChEBI" id="CHEBI:62830"/>
        <dbReference type="EC" id="5.1.3.13"/>
    </reaction>
</comment>
<comment type="pathway">
    <text evidence="5">Carbohydrate biosynthesis; dTDP-L-rhamnose biosynthesis.</text>
</comment>
<gene>
    <name evidence="6" type="primary">rfbC</name>
    <name evidence="6" type="ORF">ACFFVF_14760</name>
</gene>
<dbReference type="SUPFAM" id="SSF51182">
    <property type="entry name" value="RmlC-like cupins"/>
    <property type="match status" value="1"/>
</dbReference>
<evidence type="ECO:0000313" key="7">
    <source>
        <dbReference type="Proteomes" id="UP001589607"/>
    </source>
</evidence>
<dbReference type="InterPro" id="IPR000888">
    <property type="entry name" value="RmlC-like"/>
</dbReference>
<sequence length="183" mass="20926">MEFIETDLKGCFILEPRVFKDERGYFMESYNELTFQNGVGQKVNFVQDNQSHSTKGVLRGLHYQCGENTQAKLVRVLEGEVLDIAVDIRPDSETYGQYISIVLTAENQKQLFIPRGFAHGFLVLSESATFFYKCDNFYNAVSEGGIIFNDPTINIDWNFSIEELIISDKDGELPMLANAKRIW</sequence>
<dbReference type="Proteomes" id="UP001589607">
    <property type="component" value="Unassembled WGS sequence"/>
</dbReference>
<protein>
    <recommendedName>
        <fullName evidence="4 5">dTDP-4-dehydrorhamnose 3,5-epimerase</fullName>
        <ecNumber evidence="3 5">5.1.3.13</ecNumber>
    </recommendedName>
    <alternativeName>
        <fullName evidence="5">Thymidine diphospho-4-keto-rhamnose 3,5-epimerase</fullName>
    </alternativeName>
</protein>
<comment type="subunit">
    <text evidence="5">Homodimer.</text>
</comment>
<comment type="caution">
    <text evidence="6">The sequence shown here is derived from an EMBL/GenBank/DDBJ whole genome shotgun (WGS) entry which is preliminary data.</text>
</comment>
<comment type="function">
    <text evidence="2 5">Catalyzes the epimerization of the C3' and C5'positions of dTDP-6-deoxy-D-xylo-4-hexulose, forming dTDP-6-deoxy-L-lyxo-4-hexulose.</text>
</comment>
<dbReference type="CDD" id="cd00438">
    <property type="entry name" value="cupin_RmlC"/>
    <property type="match status" value="1"/>
</dbReference>
<dbReference type="PANTHER" id="PTHR21047:SF2">
    <property type="entry name" value="THYMIDINE DIPHOSPHO-4-KETO-RHAMNOSE 3,5-EPIMERASE"/>
    <property type="match status" value="1"/>
</dbReference>
<organism evidence="6 7">
    <name type="scientific">Flavobacterium jumunjinense</name>
    <dbReference type="NCBI Taxonomy" id="998845"/>
    <lineage>
        <taxon>Bacteria</taxon>
        <taxon>Pseudomonadati</taxon>
        <taxon>Bacteroidota</taxon>
        <taxon>Flavobacteriia</taxon>
        <taxon>Flavobacteriales</taxon>
        <taxon>Flavobacteriaceae</taxon>
        <taxon>Flavobacterium</taxon>
    </lineage>
</organism>
<evidence type="ECO:0000256" key="3">
    <source>
        <dbReference type="ARBA" id="ARBA00012098"/>
    </source>
</evidence>
<dbReference type="GO" id="GO:0008830">
    <property type="term" value="F:dTDP-4-dehydrorhamnose 3,5-epimerase activity"/>
    <property type="evidence" value="ECO:0007669"/>
    <property type="project" value="UniProtKB-EC"/>
</dbReference>
<dbReference type="InterPro" id="IPR011051">
    <property type="entry name" value="RmlC_Cupin_sf"/>
</dbReference>
<dbReference type="PANTHER" id="PTHR21047">
    <property type="entry name" value="DTDP-6-DEOXY-D-GLUCOSE-3,5 EPIMERASE"/>
    <property type="match status" value="1"/>
</dbReference>
<dbReference type="Pfam" id="PF00908">
    <property type="entry name" value="dTDP_sugar_isom"/>
    <property type="match status" value="1"/>
</dbReference>